<gene>
    <name evidence="1" type="ORF">J2S25_000889</name>
</gene>
<accession>A0ABU0FS15</accession>
<sequence length="55" mass="6823">MYKVETWFMTEEERLAYIEKHPIKPTKKPKRSSNIEFIDYKWRSEKATESRWGKN</sequence>
<dbReference type="Proteomes" id="UP001242313">
    <property type="component" value="Unassembled WGS sequence"/>
</dbReference>
<keyword evidence="2" id="KW-1185">Reference proteome</keyword>
<reference evidence="1 2" key="1">
    <citation type="submission" date="2023-07" db="EMBL/GenBank/DDBJ databases">
        <title>Genomic Encyclopedia of Type Strains, Phase IV (KMG-IV): sequencing the most valuable type-strain genomes for metagenomic binning, comparative biology and taxonomic classification.</title>
        <authorList>
            <person name="Goeker M."/>
        </authorList>
    </citation>
    <scope>NUCLEOTIDE SEQUENCE [LARGE SCALE GENOMIC DNA]</scope>
    <source>
        <strain evidence="1 2">DSM 19598</strain>
    </source>
</reference>
<comment type="caution">
    <text evidence="1">The sequence shown here is derived from an EMBL/GenBank/DDBJ whole genome shotgun (WGS) entry which is preliminary data.</text>
</comment>
<proteinExistence type="predicted"/>
<evidence type="ECO:0000313" key="2">
    <source>
        <dbReference type="Proteomes" id="UP001242313"/>
    </source>
</evidence>
<dbReference type="EMBL" id="JAUSUN010000004">
    <property type="protein sequence ID" value="MDQ0412709.1"/>
    <property type="molecule type" value="Genomic_DNA"/>
</dbReference>
<dbReference type="RefSeq" id="WP_307191298.1">
    <property type="nucleotide sequence ID" value="NZ_JAUSUN010000004.1"/>
</dbReference>
<name>A0ABU0FS15_9BACI</name>
<evidence type="ECO:0000313" key="1">
    <source>
        <dbReference type="EMBL" id="MDQ0412709.1"/>
    </source>
</evidence>
<protein>
    <submittedName>
        <fullName evidence="1">Uncharacterized protein</fullName>
    </submittedName>
</protein>
<organism evidence="1 2">
    <name type="scientific">Mesobacillus stamsii</name>
    <dbReference type="NCBI Taxonomy" id="225347"/>
    <lineage>
        <taxon>Bacteria</taxon>
        <taxon>Bacillati</taxon>
        <taxon>Bacillota</taxon>
        <taxon>Bacilli</taxon>
        <taxon>Bacillales</taxon>
        <taxon>Bacillaceae</taxon>
        <taxon>Mesobacillus</taxon>
    </lineage>
</organism>